<evidence type="ECO:0000313" key="3">
    <source>
        <dbReference type="Proteomes" id="UP000594592"/>
    </source>
</evidence>
<feature type="transmembrane region" description="Helical" evidence="1">
    <location>
        <begin position="43"/>
        <end position="63"/>
    </location>
</feature>
<keyword evidence="1" id="KW-1133">Transmembrane helix</keyword>
<dbReference type="AlphaFoldDB" id="A0A7S9E1V9"/>
<accession>A0A7S9E1V9</accession>
<proteinExistence type="predicted"/>
<gene>
    <name evidence="2" type="ORF">IUJ34_27075</name>
</gene>
<reference evidence="2 3" key="1">
    <citation type="submission" date="2020-11" db="EMBL/GenBank/DDBJ databases">
        <title>Whole Genome sequence of MDR strain of Klebsiella pneumoniae K219 isolated from sputum.</title>
        <authorList>
            <person name="Aditi B.P."/>
            <person name="Mahalakshmi K."/>
            <person name="Naveen Kumar V."/>
        </authorList>
    </citation>
    <scope>NUCLEOTIDE SEQUENCE [LARGE SCALE GENOMIC DNA]</scope>
    <source>
        <strain evidence="2 3">K219</strain>
        <plasmid evidence="2 3">pKPHS1</plasmid>
    </source>
</reference>
<organism evidence="2 3">
    <name type="scientific">Klebsiella pneumoniae subsp. pneumoniae</name>
    <dbReference type="NCBI Taxonomy" id="72407"/>
    <lineage>
        <taxon>Bacteria</taxon>
        <taxon>Pseudomonadati</taxon>
        <taxon>Pseudomonadota</taxon>
        <taxon>Gammaproteobacteria</taxon>
        <taxon>Enterobacterales</taxon>
        <taxon>Enterobacteriaceae</taxon>
        <taxon>Klebsiella/Raoultella group</taxon>
        <taxon>Klebsiella</taxon>
        <taxon>Klebsiella pneumoniae complex</taxon>
    </lineage>
</organism>
<evidence type="ECO:0000256" key="1">
    <source>
        <dbReference type="SAM" id="Phobius"/>
    </source>
</evidence>
<sequence>MFRYSFAKTSDAYSVWNLLGYILYTCLYTLKEYFKAHLFEVDNVHYIGCFILGILIFHTNTIIDVYNGTAMDEEISNLINAITKRTDLSEPQKTMMITEIIQNEINKLGKRGLEEVAKMSFRNECKTINLLLYINTNLSIIFLQKQVFDTRTLQNTPF</sequence>
<geneLocation type="plasmid" evidence="2 3">
    <name>pKPHS1</name>
</geneLocation>
<keyword evidence="1" id="KW-0812">Transmembrane</keyword>
<keyword evidence="1" id="KW-0472">Membrane</keyword>
<feature type="transmembrane region" description="Helical" evidence="1">
    <location>
        <begin position="12"/>
        <end position="31"/>
    </location>
</feature>
<protein>
    <submittedName>
        <fullName evidence="2">Uncharacterized protein</fullName>
    </submittedName>
</protein>
<evidence type="ECO:0000313" key="2">
    <source>
        <dbReference type="EMBL" id="QPG08049.1"/>
    </source>
</evidence>
<keyword evidence="2" id="KW-0614">Plasmid</keyword>
<name>A0A7S9E1V9_KLEPN</name>
<dbReference type="EMBL" id="CP064822">
    <property type="protein sequence ID" value="QPG08049.1"/>
    <property type="molecule type" value="Genomic_DNA"/>
</dbReference>
<dbReference type="Proteomes" id="UP000594592">
    <property type="component" value="Plasmid pKPHS1"/>
</dbReference>